<dbReference type="AlphaFoldDB" id="A0ABD1RVX2"/>
<sequence length="113" mass="13879">MIVDIVQLHDIRQKEEESVKSYFKRFRAVINKIENVTNDKALDVLLTRLYMRTSFWRDVQNSQPKTYSQLVDLIQREIRSEKTIENRERAERDRRDCYWKKGRRSSETHFNHF</sequence>
<keyword evidence="2" id="KW-1185">Reference proteome</keyword>
<proteinExistence type="predicted"/>
<organism evidence="1 2">
    <name type="scientific">Abeliophyllum distichum</name>
    <dbReference type="NCBI Taxonomy" id="126358"/>
    <lineage>
        <taxon>Eukaryota</taxon>
        <taxon>Viridiplantae</taxon>
        <taxon>Streptophyta</taxon>
        <taxon>Embryophyta</taxon>
        <taxon>Tracheophyta</taxon>
        <taxon>Spermatophyta</taxon>
        <taxon>Magnoliopsida</taxon>
        <taxon>eudicotyledons</taxon>
        <taxon>Gunneridae</taxon>
        <taxon>Pentapetalae</taxon>
        <taxon>asterids</taxon>
        <taxon>lamiids</taxon>
        <taxon>Lamiales</taxon>
        <taxon>Oleaceae</taxon>
        <taxon>Forsythieae</taxon>
        <taxon>Abeliophyllum</taxon>
    </lineage>
</organism>
<dbReference type="EMBL" id="JBFOLK010000008">
    <property type="protein sequence ID" value="KAL2492595.1"/>
    <property type="molecule type" value="Genomic_DNA"/>
</dbReference>
<protein>
    <recommendedName>
        <fullName evidence="3">Retrotransposon gag domain-containing protein</fullName>
    </recommendedName>
</protein>
<evidence type="ECO:0000313" key="2">
    <source>
        <dbReference type="Proteomes" id="UP001604336"/>
    </source>
</evidence>
<evidence type="ECO:0008006" key="3">
    <source>
        <dbReference type="Google" id="ProtNLM"/>
    </source>
</evidence>
<accession>A0ABD1RVX2</accession>
<name>A0ABD1RVX2_9LAMI</name>
<gene>
    <name evidence="1" type="ORF">Adt_28223</name>
</gene>
<evidence type="ECO:0000313" key="1">
    <source>
        <dbReference type="EMBL" id="KAL2492595.1"/>
    </source>
</evidence>
<dbReference type="Proteomes" id="UP001604336">
    <property type="component" value="Unassembled WGS sequence"/>
</dbReference>
<reference evidence="2" key="1">
    <citation type="submission" date="2024-07" db="EMBL/GenBank/DDBJ databases">
        <title>Two chromosome-level genome assemblies of Korean endemic species Abeliophyllum distichum and Forsythia ovata (Oleaceae).</title>
        <authorList>
            <person name="Jang H."/>
        </authorList>
    </citation>
    <scope>NUCLEOTIDE SEQUENCE [LARGE SCALE GENOMIC DNA]</scope>
</reference>
<comment type="caution">
    <text evidence="1">The sequence shown here is derived from an EMBL/GenBank/DDBJ whole genome shotgun (WGS) entry which is preliminary data.</text>
</comment>